<evidence type="ECO:0000313" key="3">
    <source>
        <dbReference type="Proteomes" id="UP000296468"/>
    </source>
</evidence>
<organism evidence="2 3">
    <name type="scientific">Pseudomonas viciae</name>
    <dbReference type="NCBI Taxonomy" id="2505979"/>
    <lineage>
        <taxon>Bacteria</taxon>
        <taxon>Pseudomonadati</taxon>
        <taxon>Pseudomonadota</taxon>
        <taxon>Gammaproteobacteria</taxon>
        <taxon>Pseudomonadales</taxon>
        <taxon>Pseudomonadaceae</taxon>
        <taxon>Pseudomonas</taxon>
    </lineage>
</organism>
<reference evidence="2 3" key="1">
    <citation type="journal article" date="2019" name="Front. Microbiol.">
        <title>In silico and Genetic Analyses of Cyclic Lipopeptide Synthetic Gene Clusters in Pseudomonas sp. 11K1.</title>
        <authorList>
            <person name="Zhao H."/>
            <person name="Liu Y.P."/>
            <person name="Zhang L.Q."/>
        </authorList>
    </citation>
    <scope>NUCLEOTIDE SEQUENCE [LARGE SCALE GENOMIC DNA]</scope>
    <source>
        <strain evidence="2 3">11K1</strain>
    </source>
</reference>
<sequence length="78" mass="8681">MRTHVGANLLAIAIYLSTSMVKVSPLSRASSLPQGYVFGLRVTSESQPSCLRRNNSSTPVPRWWRSRPPGFSRRRPGP</sequence>
<proteinExistence type="predicted"/>
<name>A0A4P7PBL4_9PSED</name>
<dbReference type="Proteomes" id="UP000296468">
    <property type="component" value="Chromosome"/>
</dbReference>
<accession>A0A4P7PBL4</accession>
<dbReference type="EMBL" id="CP035088">
    <property type="protein sequence ID" value="QBZ87789.1"/>
    <property type="molecule type" value="Genomic_DNA"/>
</dbReference>
<protein>
    <submittedName>
        <fullName evidence="2">Uncharacterized protein</fullName>
    </submittedName>
</protein>
<feature type="region of interest" description="Disordered" evidence="1">
    <location>
        <begin position="48"/>
        <end position="78"/>
    </location>
</feature>
<feature type="compositionally biased region" description="Low complexity" evidence="1">
    <location>
        <begin position="61"/>
        <end position="71"/>
    </location>
</feature>
<evidence type="ECO:0000313" key="2">
    <source>
        <dbReference type="EMBL" id="QBZ87789.1"/>
    </source>
</evidence>
<gene>
    <name evidence="2" type="ORF">EPZ47_03370</name>
</gene>
<dbReference type="AlphaFoldDB" id="A0A4P7PBL4"/>
<feature type="compositionally biased region" description="Polar residues" evidence="1">
    <location>
        <begin position="48"/>
        <end position="59"/>
    </location>
</feature>
<evidence type="ECO:0000256" key="1">
    <source>
        <dbReference type="SAM" id="MobiDB-lite"/>
    </source>
</evidence>
<dbReference type="KEGG" id="pvk:EPZ47_03370"/>